<comment type="subcellular location">
    <subcellularLocation>
        <location evidence="2">Cytoplasm</location>
    </subcellularLocation>
    <subcellularLocation>
        <location evidence="1">Nucleus</location>
    </subcellularLocation>
</comment>
<dbReference type="PANTHER" id="PTHR21399">
    <property type="entry name" value="CHLORIDE CONDUCTANCE REGULATORY PROTEIN ICLN"/>
    <property type="match status" value="1"/>
</dbReference>
<dbReference type="GO" id="GO:0045292">
    <property type="term" value="P:mRNA cis splicing, via spliceosome"/>
    <property type="evidence" value="ECO:0007669"/>
    <property type="project" value="TreeGrafter"/>
</dbReference>
<feature type="region of interest" description="Disordered" evidence="5">
    <location>
        <begin position="1"/>
        <end position="23"/>
    </location>
</feature>
<evidence type="ECO:0000256" key="2">
    <source>
        <dbReference type="ARBA" id="ARBA00004496"/>
    </source>
</evidence>
<evidence type="ECO:0000256" key="3">
    <source>
        <dbReference type="ARBA" id="ARBA00022490"/>
    </source>
</evidence>
<dbReference type="GO" id="GO:0034715">
    <property type="term" value="C:pICln-Sm protein complex"/>
    <property type="evidence" value="ECO:0007669"/>
    <property type="project" value="TreeGrafter"/>
</dbReference>
<protein>
    <submittedName>
        <fullName evidence="6">Regulator of volume decrease after cellular swelling-domain-containing protein</fullName>
    </submittedName>
</protein>
<keyword evidence="3" id="KW-0963">Cytoplasm</keyword>
<evidence type="ECO:0000256" key="4">
    <source>
        <dbReference type="ARBA" id="ARBA00023242"/>
    </source>
</evidence>
<dbReference type="Pfam" id="PF03517">
    <property type="entry name" value="Voldacs"/>
    <property type="match status" value="1"/>
</dbReference>
<comment type="caution">
    <text evidence="6">The sequence shown here is derived from an EMBL/GenBank/DDBJ whole genome shotgun (WGS) entry which is preliminary data.</text>
</comment>
<dbReference type="PANTHER" id="PTHR21399:SF0">
    <property type="entry name" value="METHYLOSOME SUBUNIT PICLN"/>
    <property type="match status" value="1"/>
</dbReference>
<organism evidence="6 7">
    <name type="scientific">Tuber borchii</name>
    <name type="common">White truffle</name>
    <dbReference type="NCBI Taxonomy" id="42251"/>
    <lineage>
        <taxon>Eukaryota</taxon>
        <taxon>Fungi</taxon>
        <taxon>Dikarya</taxon>
        <taxon>Ascomycota</taxon>
        <taxon>Pezizomycotina</taxon>
        <taxon>Pezizomycetes</taxon>
        <taxon>Pezizales</taxon>
        <taxon>Tuberaceae</taxon>
        <taxon>Tuber</taxon>
    </lineage>
</organism>
<keyword evidence="7" id="KW-1185">Reference proteome</keyword>
<name>A0A2T6ZT43_TUBBO</name>
<accession>A0A2T6ZT43</accession>
<dbReference type="OrthoDB" id="19714at2759"/>
<dbReference type="Proteomes" id="UP000244722">
    <property type="component" value="Unassembled WGS sequence"/>
</dbReference>
<dbReference type="GO" id="GO:0005829">
    <property type="term" value="C:cytosol"/>
    <property type="evidence" value="ECO:0007669"/>
    <property type="project" value="TreeGrafter"/>
</dbReference>
<dbReference type="Gene3D" id="2.30.29.30">
    <property type="entry name" value="Pleckstrin-homology domain (PH domain)/Phosphotyrosine-binding domain (PTB)"/>
    <property type="match status" value="1"/>
</dbReference>
<dbReference type="AlphaFoldDB" id="A0A2T6ZT43"/>
<dbReference type="GO" id="GO:0000387">
    <property type="term" value="P:spliceosomal snRNP assembly"/>
    <property type="evidence" value="ECO:0007669"/>
    <property type="project" value="TreeGrafter"/>
</dbReference>
<evidence type="ECO:0000313" key="6">
    <source>
        <dbReference type="EMBL" id="PUU78662.1"/>
    </source>
</evidence>
<evidence type="ECO:0000313" key="7">
    <source>
        <dbReference type="Proteomes" id="UP000244722"/>
    </source>
</evidence>
<dbReference type="InterPro" id="IPR039924">
    <property type="entry name" value="ICln/Lot5/Saf5"/>
</dbReference>
<sequence length="281" mass="29953">MPLTILRQPPDLSSYTPLATHQSSTPASFQTPVLHFHAPSTTLLIAPEHVSLLPIFPDVLTPSSATSDQLQIPKIELLITSQTLTLYNAPSKIGISLPYPSITLHAIQKTPHGAGIYMQISLSPPNAAAHTNTDEYDQDELLEVTILPGPVGEGEGKEEEGVVSEMFNALSVCAGLNPDEVGSDYDDEEEEEDGILWEGDVEGGGEGLRLEGFPAGGGWITADNVGDFRFGDPVEGDVQSDGGVVLGPGAGTIRLRDEVERGEVEENGEGTEEEAKWRKTG</sequence>
<dbReference type="GO" id="GO:0005681">
    <property type="term" value="C:spliceosomal complex"/>
    <property type="evidence" value="ECO:0007669"/>
    <property type="project" value="TreeGrafter"/>
</dbReference>
<dbReference type="InterPro" id="IPR011993">
    <property type="entry name" value="PH-like_dom_sf"/>
</dbReference>
<dbReference type="EMBL" id="NESQ01000110">
    <property type="protein sequence ID" value="PUU78662.1"/>
    <property type="molecule type" value="Genomic_DNA"/>
</dbReference>
<feature type="compositionally biased region" description="Polar residues" evidence="5">
    <location>
        <begin position="11"/>
        <end position="23"/>
    </location>
</feature>
<proteinExistence type="predicted"/>
<gene>
    <name evidence="6" type="ORF">B9Z19DRAFT_1126284</name>
</gene>
<feature type="region of interest" description="Disordered" evidence="5">
    <location>
        <begin position="260"/>
        <end position="281"/>
    </location>
</feature>
<keyword evidence="4" id="KW-0539">Nucleus</keyword>
<evidence type="ECO:0000256" key="1">
    <source>
        <dbReference type="ARBA" id="ARBA00004123"/>
    </source>
</evidence>
<reference evidence="6 7" key="1">
    <citation type="submission" date="2017-04" db="EMBL/GenBank/DDBJ databases">
        <title>Draft genome sequence of Tuber borchii Vittad., a whitish edible truffle.</title>
        <authorList>
            <consortium name="DOE Joint Genome Institute"/>
            <person name="Murat C."/>
            <person name="Kuo A."/>
            <person name="Barry K.W."/>
            <person name="Clum A."/>
            <person name="Dockter R.B."/>
            <person name="Fauchery L."/>
            <person name="Iotti M."/>
            <person name="Kohler A."/>
            <person name="Labutti K."/>
            <person name="Lindquist E.A."/>
            <person name="Lipzen A."/>
            <person name="Ohm R.A."/>
            <person name="Wang M."/>
            <person name="Grigoriev I.V."/>
            <person name="Zambonelli A."/>
            <person name="Martin F.M."/>
        </authorList>
    </citation>
    <scope>NUCLEOTIDE SEQUENCE [LARGE SCALE GENOMIC DNA]</scope>
    <source>
        <strain evidence="6 7">Tbo3840</strain>
    </source>
</reference>
<evidence type="ECO:0000256" key="5">
    <source>
        <dbReference type="SAM" id="MobiDB-lite"/>
    </source>
</evidence>